<dbReference type="HOGENOM" id="CLU_338895_0_0_1"/>
<dbReference type="EMBL" id="JH370130">
    <property type="protein sequence ID" value="ELA42889.1"/>
    <property type="molecule type" value="Genomic_DNA"/>
</dbReference>
<dbReference type="OrthoDB" id="2193722at2759"/>
<accession>L2GQI3</accession>
<dbReference type="GeneID" id="19880922"/>
<organism evidence="1 2">
    <name type="scientific">Vittaforma corneae (strain ATCC 50505)</name>
    <name type="common">Microsporidian parasite</name>
    <name type="synonym">Nosema corneum</name>
    <dbReference type="NCBI Taxonomy" id="993615"/>
    <lineage>
        <taxon>Eukaryota</taxon>
        <taxon>Fungi</taxon>
        <taxon>Fungi incertae sedis</taxon>
        <taxon>Microsporidia</taxon>
        <taxon>Nosematidae</taxon>
        <taxon>Vittaforma</taxon>
    </lineage>
</organism>
<dbReference type="InParanoid" id="L2GQI3"/>
<reference evidence="2" key="1">
    <citation type="submission" date="2011-05" db="EMBL/GenBank/DDBJ databases">
        <title>The genome sequence of Vittaforma corneae strain ATCC 50505.</title>
        <authorList>
            <consortium name="The Broad Institute Genome Sequencing Platform"/>
            <person name="Cuomo C."/>
            <person name="Didier E."/>
            <person name="Bowers L."/>
            <person name="Young S.K."/>
            <person name="Zeng Q."/>
            <person name="Gargeya S."/>
            <person name="Fitzgerald M."/>
            <person name="Haas B."/>
            <person name="Abouelleil A."/>
            <person name="Alvarado L."/>
            <person name="Arachchi H.M."/>
            <person name="Berlin A."/>
            <person name="Chapman S.B."/>
            <person name="Gearin G."/>
            <person name="Goldberg J."/>
            <person name="Griggs A."/>
            <person name="Gujja S."/>
            <person name="Hansen M."/>
            <person name="Heiman D."/>
            <person name="Howarth C."/>
            <person name="Larimer J."/>
            <person name="Lui A."/>
            <person name="MacDonald P.J.P."/>
            <person name="McCowen C."/>
            <person name="Montmayeur A."/>
            <person name="Murphy C."/>
            <person name="Neiman D."/>
            <person name="Pearson M."/>
            <person name="Priest M."/>
            <person name="Roberts A."/>
            <person name="Saif S."/>
            <person name="Shea T."/>
            <person name="Sisk P."/>
            <person name="Stolte C."/>
            <person name="Sykes S."/>
            <person name="Wortman J."/>
            <person name="Nusbaum C."/>
            <person name="Birren B."/>
        </authorList>
    </citation>
    <scope>NUCLEOTIDE SEQUENCE [LARGE SCALE GENOMIC DNA]</scope>
    <source>
        <strain evidence="2">ATCC 50505</strain>
    </source>
</reference>
<gene>
    <name evidence="1" type="ORF">VICG_00204</name>
</gene>
<evidence type="ECO:0000313" key="2">
    <source>
        <dbReference type="Proteomes" id="UP000011082"/>
    </source>
</evidence>
<evidence type="ECO:0000313" key="1">
    <source>
        <dbReference type="EMBL" id="ELA42889.1"/>
    </source>
</evidence>
<dbReference type="Proteomes" id="UP000011082">
    <property type="component" value="Unassembled WGS sequence"/>
</dbReference>
<dbReference type="AlphaFoldDB" id="L2GQI3"/>
<sequence>MEIHQLAEISEKIYGDLQALLPADIKAIECILQKESIKYGKIRTFNLEDSQDIVLLTMKQNCLILIKHLLENEISVPDNLLNAVYKLVNLKQTYLSSSFEASSTNDKPTQRKSMDLHAQIEKERIIDSILNLLVDIVFISRYRSEDLANFLKSKKVPDEFSVNLAIAIDQELDLESFELAVLTKKLLGPVFLSLAKSYRGSMRKLTKKKIIDIASRCIDTKDRHVAFKLFYYLNEEPHRNILVNTKPESSPEYFGFASSLVMDKESAEIVYAKLEPYFDDLVEALQTLLSFPKHEEKSIQPRDEKMIRYLLECINSISRFKSLIFFKFVSLLQGILKIKVSKEIKGTIYDILSKYVDERDLYVGKVVECRDDVEMEIKTKDFYLLPRLIKFLNSYQRREQREIELVNIGVLLGSPYITDTDKSNAAYIDSSEKYDFRVLGLKSEDPTTVIECLDCYISPDVLKMYSVHLRNAMVKDVAVIDKIIDFQIEHHSPIDDISIVNSILSHSSPRFFEYARLFKDFSFYLNSDVLERISEDPENGTEWIKECYNKEFGLFILHNCGYFNDLLRGSSAMQPGLSLVYEKILDENLGNVEVRVFNGRDESESRHSTIYLFDNQEVLTETFFRIFAKQLIYCKFFRVGENIGHTVLKKYISPFYSCYVKAKAVCGLDVSSDIQFMKKNLLADDDLLGYLKTVGCYSPETEVCSSSILLNFGIRDNSIFVKNFPGASDFEKFILFFNIEHVSKDIDIIIKDEIMKNLKNPNRLYLRMCILQLFRTKELDQIIKVLEKNFEDKELLFKLCMHNVMHGGRYFSKDLILYGDEVLRSKALFLLYYLSIWDKEYLREMIEKADAEASEDMKYLTEDIGSY</sequence>
<dbReference type="RefSeq" id="XP_007603657.1">
    <property type="nucleotide sequence ID" value="XM_007603595.1"/>
</dbReference>
<dbReference type="VEuPathDB" id="MicrosporidiaDB:VICG_00204"/>
<name>L2GQI3_VITCO</name>
<protein>
    <submittedName>
        <fullName evidence="1">Uncharacterized protein</fullName>
    </submittedName>
</protein>
<keyword evidence="2" id="KW-1185">Reference proteome</keyword>
<dbReference type="OMA" id="AMEYSSY"/>
<proteinExistence type="predicted"/>